<dbReference type="InterPro" id="IPR007267">
    <property type="entry name" value="GtrA_DPMS_TM"/>
</dbReference>
<dbReference type="PANTHER" id="PTHR38459:SF1">
    <property type="entry name" value="PROPHAGE BACTOPRENOL-LINKED GLUCOSE TRANSLOCASE HOMOLOG"/>
    <property type="match status" value="1"/>
</dbReference>
<sequence length="188" mass="21253">MNPAPAELGRYRRGARQFVMFGIVGGSGMVVNMIVTVLMNKANGGTANAQEILFPIAGTEFNFRFTTLVWIVAFLVANFYNFLLNRHWTFGKGHKAPAWQEFWPFLVVGSVAAAAGIFIKLAFTNPTSPLYLPEPWWHEEAGIHSREYWSQLLTILITMPINFVVNKLWTFRAVRNRHHARSTANAVV</sequence>
<evidence type="ECO:0000256" key="2">
    <source>
        <dbReference type="ARBA" id="ARBA00009399"/>
    </source>
</evidence>
<keyword evidence="3 6" id="KW-0812">Transmembrane</keyword>
<name>A0AAW5Q887_9ACTN</name>
<evidence type="ECO:0000256" key="4">
    <source>
        <dbReference type="ARBA" id="ARBA00022989"/>
    </source>
</evidence>
<evidence type="ECO:0000259" key="7">
    <source>
        <dbReference type="Pfam" id="PF04138"/>
    </source>
</evidence>
<evidence type="ECO:0000256" key="1">
    <source>
        <dbReference type="ARBA" id="ARBA00004141"/>
    </source>
</evidence>
<reference evidence="8" key="1">
    <citation type="submission" date="2022-04" db="EMBL/GenBank/DDBJ databases">
        <title>Human microbiome associated bacterial genomes.</title>
        <authorList>
            <person name="Sandstrom S."/>
            <person name="Salamzade R."/>
            <person name="Kalan L.R."/>
        </authorList>
    </citation>
    <scope>NUCLEOTIDE SEQUENCE</scope>
    <source>
        <strain evidence="8">P3-SID1762</strain>
    </source>
</reference>
<dbReference type="Proteomes" id="UP001560293">
    <property type="component" value="Unassembled WGS sequence"/>
</dbReference>
<comment type="similarity">
    <text evidence="2">Belongs to the GtrA family.</text>
</comment>
<dbReference type="Proteomes" id="UP001206890">
    <property type="component" value="Unassembled WGS sequence"/>
</dbReference>
<evidence type="ECO:0000313" key="11">
    <source>
        <dbReference type="Proteomes" id="UP001560293"/>
    </source>
</evidence>
<comment type="caution">
    <text evidence="8">The sequence shown here is derived from an EMBL/GenBank/DDBJ whole genome shotgun (WGS) entry which is preliminary data.</text>
</comment>
<keyword evidence="5 6" id="KW-0472">Membrane</keyword>
<evidence type="ECO:0000313" key="10">
    <source>
        <dbReference type="Proteomes" id="UP001206890"/>
    </source>
</evidence>
<dbReference type="PANTHER" id="PTHR38459">
    <property type="entry name" value="PROPHAGE BACTOPRENOL-LINKED GLUCOSE TRANSLOCASE HOMOLOG"/>
    <property type="match status" value="1"/>
</dbReference>
<evidence type="ECO:0000256" key="6">
    <source>
        <dbReference type="SAM" id="Phobius"/>
    </source>
</evidence>
<comment type="subcellular location">
    <subcellularLocation>
        <location evidence="1">Membrane</location>
        <topology evidence="1">Multi-pass membrane protein</topology>
    </subcellularLocation>
</comment>
<dbReference type="InterPro" id="IPR051401">
    <property type="entry name" value="GtrA_CellWall_Glycosyl"/>
</dbReference>
<protein>
    <submittedName>
        <fullName evidence="8">GtrA family protein</fullName>
    </submittedName>
</protein>
<organism evidence="8 10">
    <name type="scientific">Dietzia cinnamea</name>
    <dbReference type="NCBI Taxonomy" id="321318"/>
    <lineage>
        <taxon>Bacteria</taxon>
        <taxon>Bacillati</taxon>
        <taxon>Actinomycetota</taxon>
        <taxon>Actinomycetes</taxon>
        <taxon>Mycobacteriales</taxon>
        <taxon>Dietziaceae</taxon>
        <taxon>Dietzia</taxon>
    </lineage>
</organism>
<feature type="transmembrane region" description="Helical" evidence="6">
    <location>
        <begin position="18"/>
        <end position="39"/>
    </location>
</feature>
<dbReference type="RefSeq" id="WP_061229998.1">
    <property type="nucleotide sequence ID" value="NZ_JALXLT010000002.1"/>
</dbReference>
<dbReference type="EMBL" id="JBFTEZ010000002">
    <property type="protein sequence ID" value="MEX6463601.1"/>
    <property type="molecule type" value="Genomic_DNA"/>
</dbReference>
<accession>A0AAW5Q887</accession>
<evidence type="ECO:0000313" key="9">
    <source>
        <dbReference type="EMBL" id="MEX6463601.1"/>
    </source>
</evidence>
<keyword evidence="11" id="KW-1185">Reference proteome</keyword>
<dbReference type="AlphaFoldDB" id="A0AAW5Q887"/>
<feature type="domain" description="GtrA/DPMS transmembrane" evidence="7">
    <location>
        <begin position="21"/>
        <end position="171"/>
    </location>
</feature>
<keyword evidence="4 6" id="KW-1133">Transmembrane helix</keyword>
<feature type="transmembrane region" description="Helical" evidence="6">
    <location>
        <begin position="148"/>
        <end position="169"/>
    </location>
</feature>
<dbReference type="Pfam" id="PF04138">
    <property type="entry name" value="GtrA_DPMS_TM"/>
    <property type="match status" value="1"/>
</dbReference>
<feature type="transmembrane region" description="Helical" evidence="6">
    <location>
        <begin position="103"/>
        <end position="123"/>
    </location>
</feature>
<dbReference type="GO" id="GO:0005886">
    <property type="term" value="C:plasma membrane"/>
    <property type="evidence" value="ECO:0007669"/>
    <property type="project" value="TreeGrafter"/>
</dbReference>
<feature type="transmembrane region" description="Helical" evidence="6">
    <location>
        <begin position="63"/>
        <end position="83"/>
    </location>
</feature>
<proteinExistence type="inferred from homology"/>
<dbReference type="EMBL" id="JALXTC010000058">
    <property type="protein sequence ID" value="MCT2118419.1"/>
    <property type="molecule type" value="Genomic_DNA"/>
</dbReference>
<evidence type="ECO:0000313" key="8">
    <source>
        <dbReference type="EMBL" id="MCT2118419.1"/>
    </source>
</evidence>
<reference evidence="11" key="2">
    <citation type="submission" date="2024-07" db="EMBL/GenBank/DDBJ databases">
        <title>Pseudomonas strain that inhibits Aeromonas fish pathogens.</title>
        <authorList>
            <person name="Wildschutte H."/>
        </authorList>
    </citation>
    <scope>NUCLEOTIDE SEQUENCE [LARGE SCALE GENOMIC DNA]</scope>
    <source>
        <strain evidence="11">n60</strain>
    </source>
</reference>
<reference evidence="9" key="3">
    <citation type="submission" date="2024-07" db="EMBL/GenBank/DDBJ databases">
        <authorList>
            <person name="Wildschutte H."/>
        </authorList>
    </citation>
    <scope>NUCLEOTIDE SEQUENCE</scope>
    <source>
        <strain evidence="9">N60</strain>
    </source>
</reference>
<evidence type="ECO:0000256" key="5">
    <source>
        <dbReference type="ARBA" id="ARBA00023136"/>
    </source>
</evidence>
<gene>
    <name evidence="9" type="ORF">AB6N35_04405</name>
    <name evidence="8" type="ORF">M3D93_11775</name>
</gene>
<evidence type="ECO:0000256" key="3">
    <source>
        <dbReference type="ARBA" id="ARBA00022692"/>
    </source>
</evidence>
<dbReference type="GO" id="GO:0000271">
    <property type="term" value="P:polysaccharide biosynthetic process"/>
    <property type="evidence" value="ECO:0007669"/>
    <property type="project" value="InterPro"/>
</dbReference>